<evidence type="ECO:0000313" key="1">
    <source>
        <dbReference type="EMBL" id="MBT9312043.1"/>
    </source>
</evidence>
<comment type="caution">
    <text evidence="1">The sequence shown here is derived from an EMBL/GenBank/DDBJ whole genome shotgun (WGS) entry which is preliminary data.</text>
</comment>
<proteinExistence type="predicted"/>
<evidence type="ECO:0000313" key="2">
    <source>
        <dbReference type="Proteomes" id="UP001196661"/>
    </source>
</evidence>
<gene>
    <name evidence="1" type="ORF">IXB28_07480</name>
</gene>
<dbReference type="Proteomes" id="UP001196661">
    <property type="component" value="Unassembled WGS sequence"/>
</dbReference>
<dbReference type="RefSeq" id="WP_215617947.1">
    <property type="nucleotide sequence ID" value="NZ_JADOER010000005.1"/>
</dbReference>
<accession>A0ABS5Y3F1</accession>
<dbReference type="EMBL" id="JADOER010000005">
    <property type="protein sequence ID" value="MBT9312043.1"/>
    <property type="molecule type" value="Genomic_DNA"/>
</dbReference>
<sequence length="111" mass="12263">MAKLILVDVDIIPSPSCPNTVQVQYKFFGQPIGGQYSIPKGPRFTFPGGGAQSMSFSTGGKLYLYFIVNNQEHFASMGNVVIPPNTTPQGQLKVYKNYTSYGLFQSRYKVV</sequence>
<keyword evidence="2" id="KW-1185">Reference proteome</keyword>
<protein>
    <submittedName>
        <fullName evidence="1">Uncharacterized protein</fullName>
    </submittedName>
</protein>
<name>A0ABS5Y3F1_9CYAN</name>
<organism evidence="1 2">
    <name type="scientific">Leptothoe kymatousa TAU-MAC 1615</name>
    <dbReference type="NCBI Taxonomy" id="2364775"/>
    <lineage>
        <taxon>Bacteria</taxon>
        <taxon>Bacillati</taxon>
        <taxon>Cyanobacteriota</taxon>
        <taxon>Cyanophyceae</taxon>
        <taxon>Nodosilineales</taxon>
        <taxon>Cymatolegaceae</taxon>
        <taxon>Leptothoe</taxon>
        <taxon>Leptothoe kymatousa</taxon>
    </lineage>
</organism>
<reference evidence="1 2" key="1">
    <citation type="journal article" date="2021" name="Mar. Drugs">
        <title>Genome Reduction and Secondary Metabolism of the Marine Sponge-Associated Cyanobacterium Leptothoe.</title>
        <authorList>
            <person name="Konstantinou D."/>
            <person name="Popin R.V."/>
            <person name="Fewer D.P."/>
            <person name="Sivonen K."/>
            <person name="Gkelis S."/>
        </authorList>
    </citation>
    <scope>NUCLEOTIDE SEQUENCE [LARGE SCALE GENOMIC DNA]</scope>
    <source>
        <strain evidence="1 2">TAU-MAC 1615</strain>
    </source>
</reference>